<evidence type="ECO:0000313" key="2">
    <source>
        <dbReference type="Proteomes" id="UP000003781"/>
    </source>
</evidence>
<evidence type="ECO:0000313" key="1">
    <source>
        <dbReference type="EMBL" id="EAZ93547.1"/>
    </source>
</evidence>
<organism evidence="1 2">
    <name type="scientific">Crocosphaera chwakensis CCY0110</name>
    <dbReference type="NCBI Taxonomy" id="391612"/>
    <lineage>
        <taxon>Bacteria</taxon>
        <taxon>Bacillati</taxon>
        <taxon>Cyanobacteriota</taxon>
        <taxon>Cyanophyceae</taxon>
        <taxon>Oscillatoriophycideae</taxon>
        <taxon>Chroococcales</taxon>
        <taxon>Aphanothecaceae</taxon>
        <taxon>Crocosphaera</taxon>
        <taxon>Crocosphaera chwakensis</taxon>
    </lineage>
</organism>
<protein>
    <submittedName>
        <fullName evidence="1">Uncharacterized protein</fullName>
    </submittedName>
</protein>
<dbReference type="AlphaFoldDB" id="A3IIB5"/>
<dbReference type="Proteomes" id="UP000003781">
    <property type="component" value="Unassembled WGS sequence"/>
</dbReference>
<proteinExistence type="predicted"/>
<keyword evidence="2" id="KW-1185">Reference proteome</keyword>
<name>A3IIB5_9CHRO</name>
<sequence>MFELGSKDKSSSAFDLQDNVVLATVDSAD</sequence>
<reference evidence="1 2" key="1">
    <citation type="submission" date="2007-03" db="EMBL/GenBank/DDBJ databases">
        <authorList>
            <person name="Stal L."/>
            <person name="Ferriera S."/>
            <person name="Johnson J."/>
            <person name="Kravitz S."/>
            <person name="Beeson K."/>
            <person name="Sutton G."/>
            <person name="Rogers Y.-H."/>
            <person name="Friedman R."/>
            <person name="Frazier M."/>
            <person name="Venter J.C."/>
        </authorList>
    </citation>
    <scope>NUCLEOTIDE SEQUENCE [LARGE SCALE GENOMIC DNA]</scope>
    <source>
        <strain evidence="1 2">CCY0110</strain>
    </source>
</reference>
<comment type="caution">
    <text evidence="1">The sequence shown here is derived from an EMBL/GenBank/DDBJ whole genome shotgun (WGS) entry which is preliminary data.</text>
</comment>
<dbReference type="EMBL" id="AAXW01000002">
    <property type="protein sequence ID" value="EAZ93547.1"/>
    <property type="molecule type" value="Genomic_DNA"/>
</dbReference>
<accession>A3IIB5</accession>
<gene>
    <name evidence="1" type="ORF">CY0110_17167</name>
</gene>